<evidence type="ECO:0000313" key="2">
    <source>
        <dbReference type="Proteomes" id="UP000516437"/>
    </source>
</evidence>
<reference evidence="1 2" key="1">
    <citation type="journal article" date="2019" name="Plant Biotechnol. J.">
        <title>The red bayberry genome and genetic basis of sex determination.</title>
        <authorList>
            <person name="Jia H.M."/>
            <person name="Jia H.J."/>
            <person name="Cai Q.L."/>
            <person name="Wang Y."/>
            <person name="Zhao H.B."/>
            <person name="Yang W.F."/>
            <person name="Wang G.Y."/>
            <person name="Li Y.H."/>
            <person name="Zhan D.L."/>
            <person name="Shen Y.T."/>
            <person name="Niu Q.F."/>
            <person name="Chang L."/>
            <person name="Qiu J."/>
            <person name="Zhao L."/>
            <person name="Xie H.B."/>
            <person name="Fu W.Y."/>
            <person name="Jin J."/>
            <person name="Li X.W."/>
            <person name="Jiao Y."/>
            <person name="Zhou C.C."/>
            <person name="Tu T."/>
            <person name="Chai C.Y."/>
            <person name="Gao J.L."/>
            <person name="Fan L.J."/>
            <person name="van de Weg E."/>
            <person name="Wang J.Y."/>
            <person name="Gao Z.S."/>
        </authorList>
    </citation>
    <scope>NUCLEOTIDE SEQUENCE [LARGE SCALE GENOMIC DNA]</scope>
    <source>
        <tissue evidence="1">Leaves</tissue>
    </source>
</reference>
<name>A0A6A1UQ19_9ROSI</name>
<proteinExistence type="predicted"/>
<dbReference type="Proteomes" id="UP000516437">
    <property type="component" value="Chromosome 8"/>
</dbReference>
<accession>A0A6A1UQ19</accession>
<keyword evidence="2" id="KW-1185">Reference proteome</keyword>
<dbReference type="EMBL" id="RXIC02000026">
    <property type="protein sequence ID" value="KAB1202495.1"/>
    <property type="molecule type" value="Genomic_DNA"/>
</dbReference>
<gene>
    <name evidence="1" type="ORF">CJ030_MR8G018300</name>
</gene>
<dbReference type="AlphaFoldDB" id="A0A6A1UQ19"/>
<sequence length="71" mass="7960">MGEMVRCQGYRMVDHSSNPHGNIIPATYLIRAVRGRACVRSLLKVFISNALKLDQVHPSPVHREAYDPSLS</sequence>
<organism evidence="1 2">
    <name type="scientific">Morella rubra</name>
    <name type="common">Chinese bayberry</name>
    <dbReference type="NCBI Taxonomy" id="262757"/>
    <lineage>
        <taxon>Eukaryota</taxon>
        <taxon>Viridiplantae</taxon>
        <taxon>Streptophyta</taxon>
        <taxon>Embryophyta</taxon>
        <taxon>Tracheophyta</taxon>
        <taxon>Spermatophyta</taxon>
        <taxon>Magnoliopsida</taxon>
        <taxon>eudicotyledons</taxon>
        <taxon>Gunneridae</taxon>
        <taxon>Pentapetalae</taxon>
        <taxon>rosids</taxon>
        <taxon>fabids</taxon>
        <taxon>Fagales</taxon>
        <taxon>Myricaceae</taxon>
        <taxon>Morella</taxon>
    </lineage>
</organism>
<protein>
    <submittedName>
        <fullName evidence="1">Uncharacterized protein</fullName>
    </submittedName>
</protein>
<evidence type="ECO:0000313" key="1">
    <source>
        <dbReference type="EMBL" id="KAB1202495.1"/>
    </source>
</evidence>
<comment type="caution">
    <text evidence="1">The sequence shown here is derived from an EMBL/GenBank/DDBJ whole genome shotgun (WGS) entry which is preliminary data.</text>
</comment>